<dbReference type="GO" id="GO:0005634">
    <property type="term" value="C:nucleus"/>
    <property type="evidence" value="ECO:0007669"/>
    <property type="project" value="UniProtKB-SubCell"/>
</dbReference>
<dbReference type="InterPro" id="IPR006447">
    <property type="entry name" value="Myb_dom_plants"/>
</dbReference>
<comment type="caution">
    <text evidence="10">The sequence shown here is derived from an EMBL/GenBank/DDBJ whole genome shotgun (WGS) entry which is preliminary data.</text>
</comment>
<dbReference type="Pfam" id="PF06644">
    <property type="entry name" value="ATP11"/>
    <property type="match status" value="1"/>
</dbReference>
<keyword evidence="4" id="KW-0804">Transcription</keyword>
<dbReference type="InterPro" id="IPR044825">
    <property type="entry name" value="GLK1/2-like"/>
</dbReference>
<dbReference type="AlphaFoldDB" id="A0A7J0G5S9"/>
<dbReference type="InterPro" id="IPR011006">
    <property type="entry name" value="CheY-like_superfamily"/>
</dbReference>
<sequence length="800" mass="90494">MVCTANDLLGWRDFPKGLRVLLLDEDSSSAAEIRLKLEEMEYIVSTFYNENDALTAISNKLENFHVAIVEVTTQNSHGRFKFLEVAKDLPTIMTSNVQCLGTMMKCIAVRILVLAFNALLRACLGAVEFLLKPLSDEKLQNIWQHAVHKLGNGEAMSSISVKTENETALEENEQEHSAGIYKYPAPLTPQLKQGLRLVDDGDCQDQTNCSSEKESMDQDEESKSVDINCGNVVDENIVQTSPPQVLWETVNKDEDEAPGGCKSESTMSSCLQNKDGPSDSGGDPGSPFKASGIETSYGNKANRKKLKVDWTPELHKKFVQAVEKLGVDQAIPSRILEFMKVQGLTRHNIASHLQKYRMQRRHILPKEDDRRWPNPRAPSQSSYYPQRPVMAFPPHHSAHTSPTGQVYYPAWGHPGSYPSNVQMWGPAFYPPWQPTDNWHSYPYPAVHADAWGCPVIPQPPTHGSLPPFPQNTNEFHSAKRLHGRYGILQNSFDLHPAEEVIDKVVKEAITKPWLPLPIGLKPPSTDSIKRMQRLSTRVSSRRVLNSVATLFGNASSTCVVRKQSFTTSSVQVLHKLQKHSIPGNLLKWGLLGFCRTSRFANGFTPLQPKPLDSIIDIERAKDQSTEDLATIWDDGSRDLIYRAFELKDQFTRTRPWPDNLDVSSIRMGNAREDICSATECRYFVIPLWRGSGYTTMFTQVQMPHMIFTGLEDYKARGTQATPYFTVSYYKDFADSKDLVLIRGDVVFTSKLSDAEAKWLLETMQSFYLNDSRYKMVERFNRETREFEFKDVLKALDMPVL</sequence>
<keyword evidence="2" id="KW-0805">Transcription regulation</keyword>
<evidence type="ECO:0000259" key="8">
    <source>
        <dbReference type="PROSITE" id="PS50110"/>
    </source>
</evidence>
<dbReference type="InterPro" id="IPR001005">
    <property type="entry name" value="SANT/Myb"/>
</dbReference>
<dbReference type="GO" id="GO:0000160">
    <property type="term" value="P:phosphorelay signal transduction system"/>
    <property type="evidence" value="ECO:0007669"/>
    <property type="project" value="InterPro"/>
</dbReference>
<comment type="subcellular location">
    <subcellularLocation>
        <location evidence="1">Nucleus</location>
    </subcellularLocation>
</comment>
<feature type="region of interest" description="Disordered" evidence="7">
    <location>
        <begin position="254"/>
        <end position="296"/>
    </location>
</feature>
<dbReference type="GO" id="GO:0003700">
    <property type="term" value="F:DNA-binding transcription factor activity"/>
    <property type="evidence" value="ECO:0007669"/>
    <property type="project" value="InterPro"/>
</dbReference>
<dbReference type="NCBIfam" id="TIGR01557">
    <property type="entry name" value="myb_SHAQKYF"/>
    <property type="match status" value="1"/>
</dbReference>
<gene>
    <name evidence="10" type="ORF">Acr_18g0002990</name>
</gene>
<dbReference type="SUPFAM" id="SSF46689">
    <property type="entry name" value="Homeodomain-like"/>
    <property type="match status" value="1"/>
</dbReference>
<evidence type="ECO:0000256" key="3">
    <source>
        <dbReference type="ARBA" id="ARBA00023125"/>
    </source>
</evidence>
<proteinExistence type="predicted"/>
<dbReference type="InterPro" id="IPR009057">
    <property type="entry name" value="Homeodomain-like_sf"/>
</dbReference>
<dbReference type="GO" id="GO:0005739">
    <property type="term" value="C:mitochondrion"/>
    <property type="evidence" value="ECO:0007669"/>
    <property type="project" value="InterPro"/>
</dbReference>
<protein>
    <recommendedName>
        <fullName evidence="12">Two-component response regulator-like APRR2</fullName>
    </recommendedName>
</protein>
<evidence type="ECO:0000313" key="10">
    <source>
        <dbReference type="EMBL" id="GFZ06129.1"/>
    </source>
</evidence>
<evidence type="ECO:0000256" key="5">
    <source>
        <dbReference type="ARBA" id="ARBA00023242"/>
    </source>
</evidence>
<evidence type="ECO:0000256" key="1">
    <source>
        <dbReference type="ARBA" id="ARBA00004123"/>
    </source>
</evidence>
<dbReference type="GO" id="GO:0000976">
    <property type="term" value="F:transcription cis-regulatory region binding"/>
    <property type="evidence" value="ECO:0007669"/>
    <property type="project" value="TreeGrafter"/>
</dbReference>
<dbReference type="PANTHER" id="PTHR31312">
    <property type="entry name" value="TRANSCRIPTION ACTIVATOR GLK1"/>
    <property type="match status" value="1"/>
</dbReference>
<keyword evidence="11" id="KW-1185">Reference proteome</keyword>
<dbReference type="Pfam" id="PF00249">
    <property type="entry name" value="Myb_DNA-binding"/>
    <property type="match status" value="1"/>
</dbReference>
<feature type="domain" description="HTH myb-type" evidence="9">
    <location>
        <begin position="302"/>
        <end position="361"/>
    </location>
</feature>
<evidence type="ECO:0000259" key="9">
    <source>
        <dbReference type="PROSITE" id="PS51294"/>
    </source>
</evidence>
<evidence type="ECO:0000256" key="6">
    <source>
        <dbReference type="PROSITE-ProRule" id="PRU00169"/>
    </source>
</evidence>
<feature type="domain" description="Response regulatory" evidence="8">
    <location>
        <begin position="19"/>
        <end position="147"/>
    </location>
</feature>
<evidence type="ECO:0000256" key="2">
    <source>
        <dbReference type="ARBA" id="ARBA00023015"/>
    </source>
</evidence>
<dbReference type="Gene3D" id="3.40.50.2300">
    <property type="match status" value="1"/>
</dbReference>
<dbReference type="PANTHER" id="PTHR31312:SF4">
    <property type="entry name" value="TWO-COMPONENT RESPONSE REGULATOR-LIKE APRR2"/>
    <property type="match status" value="1"/>
</dbReference>
<dbReference type="EMBL" id="BJWL01000018">
    <property type="protein sequence ID" value="GFZ06129.1"/>
    <property type="molecule type" value="Genomic_DNA"/>
</dbReference>
<dbReference type="Gene3D" id="1.10.10.60">
    <property type="entry name" value="Homeodomain-like"/>
    <property type="match status" value="1"/>
</dbReference>
<evidence type="ECO:0000313" key="11">
    <source>
        <dbReference type="Proteomes" id="UP000585474"/>
    </source>
</evidence>
<evidence type="ECO:0000256" key="4">
    <source>
        <dbReference type="ARBA" id="ARBA00023163"/>
    </source>
</evidence>
<feature type="region of interest" description="Disordered" evidence="7">
    <location>
        <begin position="364"/>
        <end position="386"/>
    </location>
</feature>
<name>A0A7J0G5S9_9ERIC</name>
<keyword evidence="3" id="KW-0238">DNA-binding</keyword>
<evidence type="ECO:0000256" key="7">
    <source>
        <dbReference type="SAM" id="MobiDB-lite"/>
    </source>
</evidence>
<dbReference type="PROSITE" id="PS50110">
    <property type="entry name" value="RESPONSE_REGULATORY"/>
    <property type="match status" value="1"/>
</dbReference>
<dbReference type="Proteomes" id="UP000585474">
    <property type="component" value="Unassembled WGS sequence"/>
</dbReference>
<dbReference type="OrthoDB" id="1907052at2759"/>
<dbReference type="FunFam" id="1.10.10.60:FF:000007">
    <property type="entry name" value="Two-component response regulator"/>
    <property type="match status" value="1"/>
</dbReference>
<accession>A0A7J0G5S9</accession>
<dbReference type="InterPro" id="IPR001789">
    <property type="entry name" value="Sig_transdc_resp-reg_receiver"/>
</dbReference>
<feature type="compositionally biased region" description="Basic and acidic residues" evidence="7">
    <location>
        <begin position="211"/>
        <end position="224"/>
    </location>
</feature>
<keyword evidence="5" id="KW-0539">Nucleus</keyword>
<comment type="caution">
    <text evidence="6">Lacks conserved residue(s) required for the propagation of feature annotation.</text>
</comment>
<reference evidence="10 11" key="1">
    <citation type="submission" date="2019-07" db="EMBL/GenBank/DDBJ databases">
        <title>De Novo Assembly of kiwifruit Actinidia rufa.</title>
        <authorList>
            <person name="Sugita-Konishi S."/>
            <person name="Sato K."/>
            <person name="Mori E."/>
            <person name="Abe Y."/>
            <person name="Kisaki G."/>
            <person name="Hamano K."/>
            <person name="Suezawa K."/>
            <person name="Otani M."/>
            <person name="Fukuda T."/>
            <person name="Manabe T."/>
            <person name="Gomi K."/>
            <person name="Tabuchi M."/>
            <person name="Akimitsu K."/>
            <person name="Kataoka I."/>
        </authorList>
    </citation>
    <scope>NUCLEOTIDE SEQUENCE [LARGE SCALE GENOMIC DNA]</scope>
    <source>
        <strain evidence="11">cv. Fuchu</strain>
    </source>
</reference>
<dbReference type="GO" id="GO:0065003">
    <property type="term" value="P:protein-containing complex assembly"/>
    <property type="evidence" value="ECO:0007669"/>
    <property type="project" value="InterPro"/>
</dbReference>
<dbReference type="InterPro" id="IPR017930">
    <property type="entry name" value="Myb_dom"/>
</dbReference>
<evidence type="ECO:0008006" key="12">
    <source>
        <dbReference type="Google" id="ProtNLM"/>
    </source>
</evidence>
<feature type="region of interest" description="Disordered" evidence="7">
    <location>
        <begin position="203"/>
        <end position="224"/>
    </location>
</feature>
<dbReference type="PROSITE" id="PS51294">
    <property type="entry name" value="HTH_MYB"/>
    <property type="match status" value="1"/>
</dbReference>
<dbReference type="InterPro" id="IPR010591">
    <property type="entry name" value="ATP11"/>
</dbReference>
<feature type="compositionally biased region" description="Polar residues" evidence="7">
    <location>
        <begin position="263"/>
        <end position="272"/>
    </location>
</feature>
<feature type="compositionally biased region" description="Low complexity" evidence="7">
    <location>
        <begin position="278"/>
        <end position="287"/>
    </location>
</feature>
<dbReference type="GO" id="GO:0045893">
    <property type="term" value="P:positive regulation of DNA-templated transcription"/>
    <property type="evidence" value="ECO:0007669"/>
    <property type="project" value="InterPro"/>
</dbReference>
<dbReference type="SUPFAM" id="SSF52172">
    <property type="entry name" value="CheY-like"/>
    <property type="match status" value="1"/>
</dbReference>
<organism evidence="10 11">
    <name type="scientific">Actinidia rufa</name>
    <dbReference type="NCBI Taxonomy" id="165716"/>
    <lineage>
        <taxon>Eukaryota</taxon>
        <taxon>Viridiplantae</taxon>
        <taxon>Streptophyta</taxon>
        <taxon>Embryophyta</taxon>
        <taxon>Tracheophyta</taxon>
        <taxon>Spermatophyta</taxon>
        <taxon>Magnoliopsida</taxon>
        <taxon>eudicotyledons</taxon>
        <taxon>Gunneridae</taxon>
        <taxon>Pentapetalae</taxon>
        <taxon>asterids</taxon>
        <taxon>Ericales</taxon>
        <taxon>Actinidiaceae</taxon>
        <taxon>Actinidia</taxon>
    </lineage>
</organism>